<protein>
    <submittedName>
        <fullName evidence="2">Ig-like domain-containing protein</fullName>
    </submittedName>
</protein>
<evidence type="ECO:0000313" key="3">
    <source>
        <dbReference type="Proteomes" id="UP000680067"/>
    </source>
</evidence>
<dbReference type="EMBL" id="JAGSPN010000223">
    <property type="protein sequence ID" value="MBR7784447.1"/>
    <property type="molecule type" value="Genomic_DNA"/>
</dbReference>
<dbReference type="SUPFAM" id="SSF49373">
    <property type="entry name" value="Invasin/intimin cell-adhesion fragments"/>
    <property type="match status" value="1"/>
</dbReference>
<dbReference type="AlphaFoldDB" id="A0A941DRQ2"/>
<dbReference type="InterPro" id="IPR008964">
    <property type="entry name" value="Invasin/intimin_cell_adhesion"/>
</dbReference>
<organism evidence="2 3">
    <name type="scientific">Undibacterium luofuense</name>
    <dbReference type="NCBI Taxonomy" id="2828733"/>
    <lineage>
        <taxon>Bacteria</taxon>
        <taxon>Pseudomonadati</taxon>
        <taxon>Pseudomonadota</taxon>
        <taxon>Betaproteobacteria</taxon>
        <taxon>Burkholderiales</taxon>
        <taxon>Oxalobacteraceae</taxon>
        <taxon>Undibacterium</taxon>
    </lineage>
</organism>
<evidence type="ECO:0000259" key="1">
    <source>
        <dbReference type="Pfam" id="PF02368"/>
    </source>
</evidence>
<feature type="non-terminal residue" evidence="2">
    <location>
        <position position="132"/>
    </location>
</feature>
<accession>A0A941DRQ2</accession>
<dbReference type="InterPro" id="IPR003343">
    <property type="entry name" value="Big_2"/>
</dbReference>
<keyword evidence="3" id="KW-1185">Reference proteome</keyword>
<proteinExistence type="predicted"/>
<dbReference type="RefSeq" id="WP_212689650.1">
    <property type="nucleotide sequence ID" value="NZ_JAGSPN010000223.1"/>
</dbReference>
<feature type="non-terminal residue" evidence="2">
    <location>
        <position position="1"/>
    </location>
</feature>
<evidence type="ECO:0000313" key="2">
    <source>
        <dbReference type="EMBL" id="MBR7784447.1"/>
    </source>
</evidence>
<dbReference type="Pfam" id="PF02368">
    <property type="entry name" value="Big_2"/>
    <property type="match status" value="1"/>
</dbReference>
<dbReference type="Gene3D" id="2.60.40.1080">
    <property type="match status" value="2"/>
</dbReference>
<gene>
    <name evidence="2" type="ORF">KDM89_20135</name>
</gene>
<comment type="caution">
    <text evidence="2">The sequence shown here is derived from an EMBL/GenBank/DDBJ whole genome shotgun (WGS) entry which is preliminary data.</text>
</comment>
<dbReference type="Proteomes" id="UP000680067">
    <property type="component" value="Unassembled WGS sequence"/>
</dbReference>
<name>A0A941DRQ2_9BURK</name>
<feature type="domain" description="BIG2" evidence="1">
    <location>
        <begin position="56"/>
        <end position="121"/>
    </location>
</feature>
<reference evidence="2" key="1">
    <citation type="submission" date="2021-04" db="EMBL/GenBank/DDBJ databases">
        <title>novel species isolated from subtropical streams in China.</title>
        <authorList>
            <person name="Lu H."/>
        </authorList>
    </citation>
    <scope>NUCLEOTIDE SEQUENCE</scope>
    <source>
        <strain evidence="2">LFS511W</strain>
    </source>
</reference>
<sequence length="132" mass="12687">NSAVATVSVSGVITPVSAGTVVITATQAAVTGVNAQATQTYTLTVAALPVPVLTFTTPTSASVVMGNNLTNAASSTLSGGSYGMISYSSANSAVATVSVSGVITPVSAGTVVITATQAAVTGVNAQATQTYT</sequence>